<organism evidence="2 3">
    <name type="scientific">Marinobacterium lacunae</name>
    <dbReference type="NCBI Taxonomy" id="1232683"/>
    <lineage>
        <taxon>Bacteria</taxon>
        <taxon>Pseudomonadati</taxon>
        <taxon>Pseudomonadota</taxon>
        <taxon>Gammaproteobacteria</taxon>
        <taxon>Oceanospirillales</taxon>
        <taxon>Oceanospirillaceae</taxon>
        <taxon>Marinobacterium</taxon>
    </lineage>
</organism>
<dbReference type="OrthoDB" id="6089720at2"/>
<dbReference type="AlphaFoldDB" id="A0A081G2M7"/>
<feature type="region of interest" description="Disordered" evidence="1">
    <location>
        <begin position="46"/>
        <end position="67"/>
    </location>
</feature>
<evidence type="ECO:0000313" key="2">
    <source>
        <dbReference type="EMBL" id="KEA65032.1"/>
    </source>
</evidence>
<evidence type="ECO:0000256" key="1">
    <source>
        <dbReference type="SAM" id="MobiDB-lite"/>
    </source>
</evidence>
<dbReference type="Proteomes" id="UP000028252">
    <property type="component" value="Unassembled WGS sequence"/>
</dbReference>
<keyword evidence="3" id="KW-1185">Reference proteome</keyword>
<evidence type="ECO:0000313" key="3">
    <source>
        <dbReference type="Proteomes" id="UP000028252"/>
    </source>
</evidence>
<dbReference type="PATRIC" id="fig|1232683.4.peg.726"/>
<reference evidence="2 3" key="1">
    <citation type="submission" date="2014-04" db="EMBL/GenBank/DDBJ databases">
        <title>Marinobacterium kochiensis sp. nov., isolated from sediment sample collected from Kochi backwaters in Kerala, India.</title>
        <authorList>
            <person name="Singh A."/>
            <person name="Pinnaka A.K."/>
        </authorList>
    </citation>
    <scope>NUCLEOTIDE SEQUENCE [LARGE SCALE GENOMIC DNA]</scope>
    <source>
        <strain evidence="2 3">AK27</strain>
    </source>
</reference>
<comment type="caution">
    <text evidence="2">The sequence shown here is derived from an EMBL/GenBank/DDBJ whole genome shotgun (WGS) entry which is preliminary data.</text>
</comment>
<dbReference type="STRING" id="1232683.ADIMK_0734"/>
<protein>
    <submittedName>
        <fullName evidence="2">Uncharacterized protein</fullName>
    </submittedName>
</protein>
<proteinExistence type="predicted"/>
<name>A0A081G2M7_9GAMM</name>
<accession>A0A081G2M7</accession>
<gene>
    <name evidence="2" type="ORF">ADIMK_0734</name>
</gene>
<dbReference type="EMBL" id="JMQN01000013">
    <property type="protein sequence ID" value="KEA65032.1"/>
    <property type="molecule type" value="Genomic_DNA"/>
</dbReference>
<sequence>MKRDHHTTEDLHRLLKRGYSADDLRHLQAPADMVERALAQYQEQARQRQHDRNLHNQATYAMRLQSR</sequence>
<dbReference type="RefSeq" id="WP_036183750.1">
    <property type="nucleotide sequence ID" value="NZ_JMQN01000013.1"/>
</dbReference>
<feature type="compositionally biased region" description="Polar residues" evidence="1">
    <location>
        <begin position="55"/>
        <end position="67"/>
    </location>
</feature>